<comment type="caution">
    <text evidence="3">The sequence shown here is derived from an EMBL/GenBank/DDBJ whole genome shotgun (WGS) entry which is preliminary data.</text>
</comment>
<feature type="region of interest" description="Disordered" evidence="1">
    <location>
        <begin position="174"/>
        <end position="223"/>
    </location>
</feature>
<dbReference type="AlphaFoldDB" id="A0AAV0MAN7"/>
<organism evidence="3 4">
    <name type="scientific">Linum tenue</name>
    <dbReference type="NCBI Taxonomy" id="586396"/>
    <lineage>
        <taxon>Eukaryota</taxon>
        <taxon>Viridiplantae</taxon>
        <taxon>Streptophyta</taxon>
        <taxon>Embryophyta</taxon>
        <taxon>Tracheophyta</taxon>
        <taxon>Spermatophyta</taxon>
        <taxon>Magnoliopsida</taxon>
        <taxon>eudicotyledons</taxon>
        <taxon>Gunneridae</taxon>
        <taxon>Pentapetalae</taxon>
        <taxon>rosids</taxon>
        <taxon>fabids</taxon>
        <taxon>Malpighiales</taxon>
        <taxon>Linaceae</taxon>
        <taxon>Linum</taxon>
    </lineage>
</organism>
<evidence type="ECO:0000259" key="2">
    <source>
        <dbReference type="PROSITE" id="PS51489"/>
    </source>
</evidence>
<name>A0AAV0MAN7_9ROSI</name>
<dbReference type="EMBL" id="CAMGYJ010000007">
    <property type="protein sequence ID" value="CAI0443787.1"/>
    <property type="molecule type" value="Genomic_DNA"/>
</dbReference>
<proteinExistence type="predicted"/>
<gene>
    <name evidence="3" type="ORF">LITE_LOCUS27822</name>
</gene>
<accession>A0AAV0MAN7</accession>
<evidence type="ECO:0000313" key="4">
    <source>
        <dbReference type="Proteomes" id="UP001154282"/>
    </source>
</evidence>
<evidence type="ECO:0000256" key="1">
    <source>
        <dbReference type="SAM" id="MobiDB-lite"/>
    </source>
</evidence>
<sequence>MAATADAIFSTVASDIKSYSGNDPLLPWLRGVKKLRESLPPTLLKAKLPRFLQKCAQKFESDKRYQNDPRYLRVWLQLKMDYVDEPRLLLRTMEKNQIGMKRSLFYQAYALCYEKMKKYEEAEKMYHLGVQNLAEPVNELQRSYEQFLHRMQRHKTKKSQNTLRADKRPMSAAVRTDENNENVCTTKAEAKQIPDGRSGNVKKPLEDSNRHGSNGNSSRNGGFEVYVDSNEAVGGTKLLSKPEKKEPLHILIDDEEQQVAECCEEEDEEEEDSPFVFTCPQDLSASEDGCSRSPRNKLMREDTVVRRFVGSTILNEPEVENVCHHGLVDPTVNLKEAMEDINNMFGKPIDFVRARRTRQPAQQPHEEEEEEEEQQLGGGGFFILPDDDESDGRQNQPMKKQEEQLGGGFFILPDDDDDVADHKQNHKGKKRQEEVGGFSILPDDVDANHPQQSKKPAASDTRGSDLFEPTVCTKQAMDDINKLFGMPLDF</sequence>
<feature type="compositionally biased region" description="Low complexity" evidence="1">
    <location>
        <begin position="211"/>
        <end position="222"/>
    </location>
</feature>
<dbReference type="Pfam" id="PF08311">
    <property type="entry name" value="Mad3_BUB1_I"/>
    <property type="match status" value="1"/>
</dbReference>
<dbReference type="PROSITE" id="PS51489">
    <property type="entry name" value="BUB1_N"/>
    <property type="match status" value="1"/>
</dbReference>
<dbReference type="Gene3D" id="1.25.40.430">
    <property type="match status" value="1"/>
</dbReference>
<dbReference type="InterPro" id="IPR015661">
    <property type="entry name" value="Bub1/Mad3"/>
</dbReference>
<feature type="domain" description="BUB1 N-terminal" evidence="2">
    <location>
        <begin position="12"/>
        <end position="169"/>
    </location>
</feature>
<feature type="region of interest" description="Disordered" evidence="1">
    <location>
        <begin position="356"/>
        <end position="466"/>
    </location>
</feature>
<dbReference type="GO" id="GO:0004672">
    <property type="term" value="F:protein kinase activity"/>
    <property type="evidence" value="ECO:0007669"/>
    <property type="project" value="TreeGrafter"/>
</dbReference>
<reference evidence="3" key="1">
    <citation type="submission" date="2022-08" db="EMBL/GenBank/DDBJ databases">
        <authorList>
            <person name="Gutierrez-Valencia J."/>
        </authorList>
    </citation>
    <scope>NUCLEOTIDE SEQUENCE</scope>
</reference>
<dbReference type="PANTHER" id="PTHR14030">
    <property type="entry name" value="MITOTIC CHECKPOINT SERINE/THREONINE-PROTEIN KINASE BUB1"/>
    <property type="match status" value="1"/>
</dbReference>
<dbReference type="GO" id="GO:0007094">
    <property type="term" value="P:mitotic spindle assembly checkpoint signaling"/>
    <property type="evidence" value="ECO:0007669"/>
    <property type="project" value="InterPro"/>
</dbReference>
<keyword evidence="4" id="KW-1185">Reference proteome</keyword>
<dbReference type="PANTHER" id="PTHR14030:SF2">
    <property type="entry name" value="OS11G0128700 PROTEIN"/>
    <property type="match status" value="1"/>
</dbReference>
<dbReference type="Proteomes" id="UP001154282">
    <property type="component" value="Unassembled WGS sequence"/>
</dbReference>
<dbReference type="GO" id="GO:0051754">
    <property type="term" value="P:meiotic sister chromatid cohesion, centromeric"/>
    <property type="evidence" value="ECO:0007669"/>
    <property type="project" value="TreeGrafter"/>
</dbReference>
<evidence type="ECO:0000313" key="3">
    <source>
        <dbReference type="EMBL" id="CAI0443787.1"/>
    </source>
</evidence>
<dbReference type="SMART" id="SM00777">
    <property type="entry name" value="Mad3_BUB1_I"/>
    <property type="match status" value="1"/>
</dbReference>
<dbReference type="InterPro" id="IPR013212">
    <property type="entry name" value="Mad3/Bub1_I"/>
</dbReference>
<protein>
    <recommendedName>
        <fullName evidence="2">BUB1 N-terminal domain-containing protein</fullName>
    </recommendedName>
</protein>